<proteinExistence type="predicted"/>
<evidence type="ECO:0000313" key="1">
    <source>
        <dbReference type="EMBL" id="GJA53907.1"/>
    </source>
</evidence>
<reference evidence="1" key="1">
    <citation type="submission" date="2021-07" db="EMBL/GenBank/DDBJ databases">
        <title>Draft genome sequence of carbapenem-resistant Aeromonas spp. in Japan.</title>
        <authorList>
            <person name="Maehana S."/>
            <person name="Suzuki M."/>
            <person name="Kitasato H."/>
        </authorList>
    </citation>
    <scope>NUCLEOTIDE SEQUENCE</scope>
    <source>
        <strain evidence="1">KAM348</strain>
    </source>
</reference>
<protein>
    <submittedName>
        <fullName evidence="1">Uncharacterized protein</fullName>
    </submittedName>
</protein>
<dbReference type="Proteomes" id="UP000887009">
    <property type="component" value="Unassembled WGS sequence"/>
</dbReference>
<organism evidence="1 2">
    <name type="scientific">Aeromonas caviae</name>
    <name type="common">Aeromonas punctata</name>
    <dbReference type="NCBI Taxonomy" id="648"/>
    <lineage>
        <taxon>Bacteria</taxon>
        <taxon>Pseudomonadati</taxon>
        <taxon>Pseudomonadota</taxon>
        <taxon>Gammaproteobacteria</taxon>
        <taxon>Aeromonadales</taxon>
        <taxon>Aeromonadaceae</taxon>
        <taxon>Aeromonas</taxon>
    </lineage>
</organism>
<accession>A0AAI9KQ65</accession>
<gene>
    <name evidence="1" type="ORF">KAM348_13300</name>
</gene>
<dbReference type="EMBL" id="BPNL01000011">
    <property type="protein sequence ID" value="GJA53907.1"/>
    <property type="molecule type" value="Genomic_DNA"/>
</dbReference>
<dbReference type="AlphaFoldDB" id="A0AAI9KQ65"/>
<name>A0AAI9KQ65_AERCA</name>
<evidence type="ECO:0000313" key="2">
    <source>
        <dbReference type="Proteomes" id="UP000887009"/>
    </source>
</evidence>
<comment type="caution">
    <text evidence="1">The sequence shown here is derived from an EMBL/GenBank/DDBJ whole genome shotgun (WGS) entry which is preliminary data.</text>
</comment>
<dbReference type="RefSeq" id="WP_139070558.1">
    <property type="nucleotide sequence ID" value="NZ_BPNL01000011.1"/>
</dbReference>
<sequence length="344" mass="39452">MADDNKIDKIITLERVLGSEVSFQPLQQERTYSHPQQLSIASPELHSELVSFFGSPERTFFTTNVDVNRLVKYGDGSISSMVKGIKGIGGHQGFDAIDSIELANDLFIHIGAAFNNAVAKIYASYVEQINLEVNNLYQQFILHDFTKIKSISFFLKEVYSDIYGAGFNKEQAQATLTNVQRSRIELRELVYRYMEHIRSNISPLQTFIPTNDLANNYLSCRYCISLYTIALVSETILSNRLDDNGFKSLKAKVSNTLDEFNELTNEVNRNLEARFYNNQQQINNQMLWAYNQLAAQQKNNENFNINNFASNHLSQFCKNTELRKIDDIFESRDKLLSNIVITEE</sequence>